<feature type="domain" description="P/Homo B" evidence="6">
    <location>
        <begin position="239"/>
        <end position="371"/>
    </location>
</feature>
<dbReference type="InterPro" id="IPR002884">
    <property type="entry name" value="P_dom"/>
</dbReference>
<dbReference type="SUPFAM" id="SSF52743">
    <property type="entry name" value="Subtilisin-like"/>
    <property type="match status" value="1"/>
</dbReference>
<dbReference type="PROSITE" id="PS51829">
    <property type="entry name" value="P_HOMO_B"/>
    <property type="match status" value="1"/>
</dbReference>
<dbReference type="KEGG" id="bbel:109484832"/>
<sequence length="374" mass="40094">MALSSRMLPSLLPGLRLFGNPNGFTEEEEASALTHNLQNIHIYSNSWGPNDYSNEITGPGDLVFPALNHGVTFGRHWKGSIYVFSAGNGGYAGDSCAYDGYINSIYTIGINSVLSNGQVAGFCEACSAVTAVVYGNDFADTRTNFVAPTKNADCMLDFSGTSPSAALASGVIALALQANPQLTWRDVQHLLARSSSSHGGTLCGGNWLVNSASFSVHDKCGFGLINTADLVERAKTWQSVPQPALVCEVSSDNVLDIPFDGQTVSALHISSGSCGIRYLEHVLVAVNIEFPRRGHLRLTLAAPSGTASTVAPGRDRDETPDLSWSFLTLHNWGENPLGSWRLSVRNTHPETYNSTGSLRRWTLTLYGSATLPLH</sequence>
<dbReference type="OrthoDB" id="5981811at2759"/>
<keyword evidence="3" id="KW-0378">Hydrolase</keyword>
<protein>
    <submittedName>
        <fullName evidence="8">Furin-like protease kpc-1</fullName>
    </submittedName>
</protein>
<dbReference type="Pfam" id="PF01483">
    <property type="entry name" value="P_proprotein"/>
    <property type="match status" value="1"/>
</dbReference>
<dbReference type="RefSeq" id="XP_019643747.1">
    <property type="nucleotide sequence ID" value="XM_019788188.1"/>
</dbReference>
<name>A0A6P5AKY5_BRABE</name>
<dbReference type="GO" id="GO:0005802">
    <property type="term" value="C:trans-Golgi network"/>
    <property type="evidence" value="ECO:0007669"/>
    <property type="project" value="TreeGrafter"/>
</dbReference>
<evidence type="ECO:0000256" key="3">
    <source>
        <dbReference type="ARBA" id="ARBA00022801"/>
    </source>
</evidence>
<evidence type="ECO:0000256" key="5">
    <source>
        <dbReference type="PROSITE-ProRule" id="PRU01240"/>
    </source>
</evidence>
<evidence type="ECO:0000256" key="2">
    <source>
        <dbReference type="ARBA" id="ARBA00022685"/>
    </source>
</evidence>
<keyword evidence="7" id="KW-1185">Reference proteome</keyword>
<dbReference type="Proteomes" id="UP000515135">
    <property type="component" value="Unplaced"/>
</dbReference>
<keyword evidence="2" id="KW-0165">Cleavage on pair of basic residues</keyword>
<dbReference type="Pfam" id="PF00082">
    <property type="entry name" value="Peptidase_S8"/>
    <property type="match status" value="1"/>
</dbReference>
<evidence type="ECO:0000313" key="8">
    <source>
        <dbReference type="RefSeq" id="XP_019643747.1"/>
    </source>
</evidence>
<evidence type="ECO:0000256" key="1">
    <source>
        <dbReference type="ARBA" id="ARBA00022670"/>
    </source>
</evidence>
<dbReference type="GO" id="GO:0016486">
    <property type="term" value="P:peptide hormone processing"/>
    <property type="evidence" value="ECO:0007669"/>
    <property type="project" value="TreeGrafter"/>
</dbReference>
<dbReference type="GeneID" id="109484832"/>
<evidence type="ECO:0000313" key="7">
    <source>
        <dbReference type="Proteomes" id="UP000515135"/>
    </source>
</evidence>
<dbReference type="InterPro" id="IPR036852">
    <property type="entry name" value="Peptidase_S8/S53_dom_sf"/>
</dbReference>
<dbReference type="InterPro" id="IPR000209">
    <property type="entry name" value="Peptidase_S8/S53_dom"/>
</dbReference>
<dbReference type="Gene3D" id="2.60.120.260">
    <property type="entry name" value="Galactose-binding domain-like"/>
    <property type="match status" value="1"/>
</dbReference>
<dbReference type="GO" id="GO:0004252">
    <property type="term" value="F:serine-type endopeptidase activity"/>
    <property type="evidence" value="ECO:0007669"/>
    <property type="project" value="InterPro"/>
</dbReference>
<accession>A0A6P5AKY5</accession>
<evidence type="ECO:0000259" key="6">
    <source>
        <dbReference type="PROSITE" id="PS51829"/>
    </source>
</evidence>
<dbReference type="Gene3D" id="3.40.50.200">
    <property type="entry name" value="Peptidase S8/S53 domain"/>
    <property type="match status" value="1"/>
</dbReference>
<gene>
    <name evidence="8" type="primary">LOC109484832</name>
</gene>
<keyword evidence="4" id="KW-0720">Serine protease</keyword>
<organism evidence="7 8">
    <name type="scientific">Branchiostoma belcheri</name>
    <name type="common">Amphioxus</name>
    <dbReference type="NCBI Taxonomy" id="7741"/>
    <lineage>
        <taxon>Eukaryota</taxon>
        <taxon>Metazoa</taxon>
        <taxon>Chordata</taxon>
        <taxon>Cephalochordata</taxon>
        <taxon>Leptocardii</taxon>
        <taxon>Amphioxiformes</taxon>
        <taxon>Branchiostomatidae</taxon>
        <taxon>Branchiostoma</taxon>
    </lineage>
</organism>
<keyword evidence="1" id="KW-0645">Protease</keyword>
<comment type="caution">
    <text evidence="5">Lacks conserved residue(s) required for the propagation of feature annotation.</text>
</comment>
<dbReference type="GO" id="GO:0000139">
    <property type="term" value="C:Golgi membrane"/>
    <property type="evidence" value="ECO:0007669"/>
    <property type="project" value="TreeGrafter"/>
</dbReference>
<comment type="similarity">
    <text evidence="5">Belongs to the peptidase S8 family.</text>
</comment>
<dbReference type="SUPFAM" id="SSF49785">
    <property type="entry name" value="Galactose-binding domain-like"/>
    <property type="match status" value="1"/>
</dbReference>
<dbReference type="InterPro" id="IPR008979">
    <property type="entry name" value="Galactose-bd-like_sf"/>
</dbReference>
<dbReference type="PROSITE" id="PS51892">
    <property type="entry name" value="SUBTILASE"/>
    <property type="match status" value="1"/>
</dbReference>
<dbReference type="AlphaFoldDB" id="A0A6P5AKY5"/>
<dbReference type="PANTHER" id="PTHR42884">
    <property type="entry name" value="PROPROTEIN CONVERTASE SUBTILISIN/KEXIN-RELATED"/>
    <property type="match status" value="1"/>
</dbReference>
<dbReference type="PANTHER" id="PTHR42884:SF31">
    <property type="entry name" value="PROPROTEIN CONVERTASE SUBTILISIN_KEXIN TYPE 5"/>
    <property type="match status" value="1"/>
</dbReference>
<proteinExistence type="inferred from homology"/>
<evidence type="ECO:0000256" key="4">
    <source>
        <dbReference type="ARBA" id="ARBA00022825"/>
    </source>
</evidence>
<reference evidence="8" key="1">
    <citation type="submission" date="2025-08" db="UniProtKB">
        <authorList>
            <consortium name="RefSeq"/>
        </authorList>
    </citation>
    <scope>IDENTIFICATION</scope>
    <source>
        <tissue evidence="8">Gonad</tissue>
    </source>
</reference>